<dbReference type="PRINTS" id="PR00111">
    <property type="entry name" value="ABHYDROLASE"/>
</dbReference>
<evidence type="ECO:0000313" key="3">
    <source>
        <dbReference type="EMBL" id="WCO66831.1"/>
    </source>
</evidence>
<dbReference type="InterPro" id="IPR050228">
    <property type="entry name" value="Carboxylesterase_BioH"/>
</dbReference>
<dbReference type="GO" id="GO:0016787">
    <property type="term" value="F:hydrolase activity"/>
    <property type="evidence" value="ECO:0007669"/>
    <property type="project" value="UniProtKB-KW"/>
</dbReference>
<keyword evidence="3" id="KW-0378">Hydrolase</keyword>
<dbReference type="InterPro" id="IPR000639">
    <property type="entry name" value="Epox_hydrolase-like"/>
</dbReference>
<accession>A0AAF0BRK4</accession>
<organism evidence="3 4">
    <name type="scientific">Iamia majanohamensis</name>
    <dbReference type="NCBI Taxonomy" id="467976"/>
    <lineage>
        <taxon>Bacteria</taxon>
        <taxon>Bacillati</taxon>
        <taxon>Actinomycetota</taxon>
        <taxon>Acidimicrobiia</taxon>
        <taxon>Acidimicrobiales</taxon>
        <taxon>Iamiaceae</taxon>
        <taxon>Iamia</taxon>
    </lineage>
</organism>
<evidence type="ECO:0000259" key="2">
    <source>
        <dbReference type="Pfam" id="PF00561"/>
    </source>
</evidence>
<dbReference type="RefSeq" id="WP_272736353.1">
    <property type="nucleotide sequence ID" value="NZ_CP116942.1"/>
</dbReference>
<dbReference type="AlphaFoldDB" id="A0AAF0BRK4"/>
<feature type="domain" description="AB hydrolase-1" evidence="2">
    <location>
        <begin position="60"/>
        <end position="169"/>
    </location>
</feature>
<dbReference type="Pfam" id="PF00561">
    <property type="entry name" value="Abhydrolase_1"/>
    <property type="match status" value="1"/>
</dbReference>
<evidence type="ECO:0000256" key="1">
    <source>
        <dbReference type="SAM" id="MobiDB-lite"/>
    </source>
</evidence>
<dbReference type="InterPro" id="IPR000073">
    <property type="entry name" value="AB_hydrolase_1"/>
</dbReference>
<reference evidence="3" key="1">
    <citation type="submission" date="2023-01" db="EMBL/GenBank/DDBJ databases">
        <title>The diversity of Class Acidimicrobiia in South China Sea sediment environments and the proposal of Iamia marina sp. nov., a novel species of the genus Iamia.</title>
        <authorList>
            <person name="He Y."/>
            <person name="Tian X."/>
        </authorList>
    </citation>
    <scope>NUCLEOTIDE SEQUENCE</scope>
    <source>
        <strain evidence="3">DSM 19957</strain>
    </source>
</reference>
<dbReference type="SUPFAM" id="SSF53474">
    <property type="entry name" value="alpha/beta-Hydrolases"/>
    <property type="match status" value="1"/>
</dbReference>
<evidence type="ECO:0000313" key="4">
    <source>
        <dbReference type="Proteomes" id="UP001216390"/>
    </source>
</evidence>
<dbReference type="EMBL" id="CP116942">
    <property type="protein sequence ID" value="WCO66831.1"/>
    <property type="molecule type" value="Genomic_DNA"/>
</dbReference>
<feature type="region of interest" description="Disordered" evidence="1">
    <location>
        <begin position="1"/>
        <end position="37"/>
    </location>
</feature>
<dbReference type="PRINTS" id="PR00412">
    <property type="entry name" value="EPOXHYDRLASE"/>
</dbReference>
<dbReference type="PANTHER" id="PTHR43194:SF2">
    <property type="entry name" value="PEROXISOMAL MEMBRANE PROTEIN LPX1"/>
    <property type="match status" value="1"/>
</dbReference>
<sequence length="324" mass="35784">MTIAAPVPTAGRDRARLASEPGPEGVDHSYPGARRPDRHRWVDSHGLRLSTWEWGPADGPPVLFAHGGFDFAGTYDCLAPLLADEGWRVVAWDQRGHGDSDHAPLYSWEADLRDAAAVLASVTDGALPVLGHSKGGALALQLADACPHRVSRLVNLDGLPSARSWPDVPEHHRTRLRAEELEAWLDHRAAAGTKDRRPGTIEDLATRRGRMNPRLDPAWLRYVVPIGARRSDDGWRWKIDPSMRMGGFGPWRPEWSMWRLPSLGMPVLCVLGLELEVMGWGTLPEDVVPNLPPGGRYVGLDGAGHFLHIEQPRRIADLVLEHLS</sequence>
<dbReference type="Gene3D" id="3.40.50.1820">
    <property type="entry name" value="alpha/beta hydrolase"/>
    <property type="match status" value="1"/>
</dbReference>
<dbReference type="Proteomes" id="UP001216390">
    <property type="component" value="Chromosome"/>
</dbReference>
<protein>
    <submittedName>
        <fullName evidence="3">Alpha/beta hydrolase</fullName>
    </submittedName>
</protein>
<gene>
    <name evidence="3" type="ORF">PO878_20275</name>
</gene>
<dbReference type="InterPro" id="IPR029058">
    <property type="entry name" value="AB_hydrolase_fold"/>
</dbReference>
<dbReference type="KEGG" id="ima:PO878_20275"/>
<proteinExistence type="predicted"/>
<dbReference type="PANTHER" id="PTHR43194">
    <property type="entry name" value="HYDROLASE ALPHA/BETA FOLD FAMILY"/>
    <property type="match status" value="1"/>
</dbReference>
<name>A0AAF0BRK4_9ACTN</name>
<keyword evidence="4" id="KW-1185">Reference proteome</keyword>